<reference evidence="1 2" key="1">
    <citation type="submission" date="2018-11" db="EMBL/GenBank/DDBJ databases">
        <title>Genome sequencing and assembly of Clostridium tagluense strain A121.</title>
        <authorList>
            <person name="Murakami T."/>
            <person name="Segawa T."/>
            <person name="Shcherbakova V.A."/>
            <person name="Mori H."/>
            <person name="Yoshimura Y."/>
        </authorList>
    </citation>
    <scope>NUCLEOTIDE SEQUENCE [LARGE SCALE GENOMIC DNA]</scope>
    <source>
        <strain evidence="1 2">A121</strain>
    </source>
</reference>
<proteinExistence type="predicted"/>
<dbReference type="Gene3D" id="6.10.140.2180">
    <property type="match status" value="1"/>
</dbReference>
<dbReference type="Proteomes" id="UP000287872">
    <property type="component" value="Unassembled WGS sequence"/>
</dbReference>
<protein>
    <submittedName>
        <fullName evidence="1">Transcriptional regulator</fullName>
    </submittedName>
</protein>
<organism evidence="1 2">
    <name type="scientific">Clostridium tagluense</name>
    <dbReference type="NCBI Taxonomy" id="360422"/>
    <lineage>
        <taxon>Bacteria</taxon>
        <taxon>Bacillati</taxon>
        <taxon>Bacillota</taxon>
        <taxon>Clostridia</taxon>
        <taxon>Eubacteriales</taxon>
        <taxon>Clostridiaceae</taxon>
        <taxon>Clostridium</taxon>
    </lineage>
</organism>
<dbReference type="InterPro" id="IPR036390">
    <property type="entry name" value="WH_DNA-bd_sf"/>
</dbReference>
<dbReference type="Gene3D" id="1.10.10.10">
    <property type="entry name" value="Winged helix-like DNA-binding domain superfamily/Winged helix DNA-binding domain"/>
    <property type="match status" value="1"/>
</dbReference>
<dbReference type="Pfam" id="PF12840">
    <property type="entry name" value="HTH_20"/>
    <property type="match status" value="1"/>
</dbReference>
<gene>
    <name evidence="1" type="ORF">Ctaglu_34830</name>
</gene>
<dbReference type="OrthoDB" id="5949858at2"/>
<comment type="caution">
    <text evidence="1">The sequence shown here is derived from an EMBL/GenBank/DDBJ whole genome shotgun (WGS) entry which is preliminary data.</text>
</comment>
<evidence type="ECO:0000313" key="1">
    <source>
        <dbReference type="EMBL" id="GCD11860.1"/>
    </source>
</evidence>
<accession>A0A401UQR1</accession>
<dbReference type="GeneID" id="77242545"/>
<dbReference type="RefSeq" id="WP_125004037.1">
    <property type="nucleotide sequence ID" value="NZ_BHYK01000022.1"/>
</dbReference>
<evidence type="ECO:0000313" key="2">
    <source>
        <dbReference type="Proteomes" id="UP000287872"/>
    </source>
</evidence>
<dbReference type="AlphaFoldDB" id="A0A401UQR1"/>
<sequence length="163" mass="18626">MLNPARMRIIQELSTRRSITATELCEKISDVPRTTMYRHINILLDNNILSVVSEKKIRGSLERTLALNIGEISKNNTLKNASQNALGFLMNRYARFHNYFSGENPDPAKDKIFLNNSVLMMDDNEFDQFLSELRGLIIKYNFEVANGRKARDISVISAPTESE</sequence>
<dbReference type="EMBL" id="BHYK01000022">
    <property type="protein sequence ID" value="GCD11860.1"/>
    <property type="molecule type" value="Genomic_DNA"/>
</dbReference>
<keyword evidence="2" id="KW-1185">Reference proteome</keyword>
<dbReference type="InterPro" id="IPR036388">
    <property type="entry name" value="WH-like_DNA-bd_sf"/>
</dbReference>
<name>A0A401UQR1_9CLOT</name>
<dbReference type="SUPFAM" id="SSF46785">
    <property type="entry name" value="Winged helix' DNA-binding domain"/>
    <property type="match status" value="1"/>
</dbReference>